<evidence type="ECO:0000313" key="1">
    <source>
        <dbReference type="EMBL" id="QHS79049.1"/>
    </source>
</evidence>
<organism evidence="1">
    <name type="scientific">viral metagenome</name>
    <dbReference type="NCBI Taxonomy" id="1070528"/>
    <lineage>
        <taxon>unclassified sequences</taxon>
        <taxon>metagenomes</taxon>
        <taxon>organismal metagenomes</taxon>
    </lineage>
</organism>
<dbReference type="AlphaFoldDB" id="A0A6C0AGZ5"/>
<protein>
    <submittedName>
        <fullName evidence="1">Uncharacterized protein</fullName>
    </submittedName>
</protein>
<dbReference type="EMBL" id="MN740625">
    <property type="protein sequence ID" value="QHS79049.1"/>
    <property type="molecule type" value="Genomic_DNA"/>
</dbReference>
<sequence length="117" mass="14003">MAVAIVQLNLPEVLQQRIHSYVFFSKTETLQRNHKRKLIHHLRQCERWCLTDGTFTTFYYKQMLRHNSFPYLNYIYYVCEYNILHAGFCNDCHNYLYANTAIPTSIECNCLPMPDVD</sequence>
<name>A0A6C0AGZ5_9ZZZZ</name>
<reference evidence="1" key="1">
    <citation type="journal article" date="2020" name="Nature">
        <title>Giant virus diversity and host interactions through global metagenomics.</title>
        <authorList>
            <person name="Schulz F."/>
            <person name="Roux S."/>
            <person name="Paez-Espino D."/>
            <person name="Jungbluth S."/>
            <person name="Walsh D.A."/>
            <person name="Denef V.J."/>
            <person name="McMahon K.D."/>
            <person name="Konstantinidis K.T."/>
            <person name="Eloe-Fadrosh E.A."/>
            <person name="Kyrpides N.C."/>
            <person name="Woyke T."/>
        </authorList>
    </citation>
    <scope>NUCLEOTIDE SEQUENCE</scope>
    <source>
        <strain evidence="1">GVMAG-S-1035118-87</strain>
    </source>
</reference>
<proteinExistence type="predicted"/>
<accession>A0A6C0AGZ5</accession>